<dbReference type="Pfam" id="PF12697">
    <property type="entry name" value="Abhydrolase_6"/>
    <property type="match status" value="1"/>
</dbReference>
<dbReference type="InterPro" id="IPR029058">
    <property type="entry name" value="AB_hydrolase_fold"/>
</dbReference>
<dbReference type="OrthoDB" id="5311491at2759"/>
<name>A0A8H6X3H6_9AGAR</name>
<protein>
    <submittedName>
        <fullName evidence="2">Aminodeoxychorismate synthase</fullName>
    </submittedName>
</protein>
<dbReference type="InterPro" id="IPR000073">
    <property type="entry name" value="AB_hydrolase_1"/>
</dbReference>
<dbReference type="Gene3D" id="3.40.50.1820">
    <property type="entry name" value="alpha/beta hydrolase"/>
    <property type="match status" value="1"/>
</dbReference>
<dbReference type="EMBL" id="JACAZI010000029">
    <property type="protein sequence ID" value="KAF7333516.1"/>
    <property type="molecule type" value="Genomic_DNA"/>
</dbReference>
<comment type="caution">
    <text evidence="2">The sequence shown here is derived from an EMBL/GenBank/DDBJ whole genome shotgun (WGS) entry which is preliminary data.</text>
</comment>
<dbReference type="AlphaFoldDB" id="A0A8H6X3H6"/>
<evidence type="ECO:0000313" key="3">
    <source>
        <dbReference type="Proteomes" id="UP000620124"/>
    </source>
</evidence>
<reference evidence="2" key="1">
    <citation type="submission" date="2020-05" db="EMBL/GenBank/DDBJ databases">
        <title>Mycena genomes resolve the evolution of fungal bioluminescence.</title>
        <authorList>
            <person name="Tsai I.J."/>
        </authorList>
    </citation>
    <scope>NUCLEOTIDE SEQUENCE</scope>
    <source>
        <strain evidence="2">CCC161011</strain>
    </source>
</reference>
<evidence type="ECO:0000259" key="1">
    <source>
        <dbReference type="Pfam" id="PF12697"/>
    </source>
</evidence>
<keyword evidence="3" id="KW-1185">Reference proteome</keyword>
<dbReference type="Proteomes" id="UP000620124">
    <property type="component" value="Unassembled WGS sequence"/>
</dbReference>
<gene>
    <name evidence="2" type="ORF">MVEN_02367800</name>
</gene>
<feature type="domain" description="AB hydrolase-1" evidence="1">
    <location>
        <begin position="33"/>
        <end position="343"/>
    </location>
</feature>
<dbReference type="SUPFAM" id="SSF53474">
    <property type="entry name" value="alpha/beta-Hydrolases"/>
    <property type="match status" value="1"/>
</dbReference>
<proteinExistence type="predicted"/>
<evidence type="ECO:0000313" key="2">
    <source>
        <dbReference type="EMBL" id="KAF7333516.1"/>
    </source>
</evidence>
<organism evidence="2 3">
    <name type="scientific">Mycena venus</name>
    <dbReference type="NCBI Taxonomy" id="2733690"/>
    <lineage>
        <taxon>Eukaryota</taxon>
        <taxon>Fungi</taxon>
        <taxon>Dikarya</taxon>
        <taxon>Basidiomycota</taxon>
        <taxon>Agaricomycotina</taxon>
        <taxon>Agaricomycetes</taxon>
        <taxon>Agaricomycetidae</taxon>
        <taxon>Agaricales</taxon>
        <taxon>Marasmiineae</taxon>
        <taxon>Mycenaceae</taxon>
        <taxon>Mycena</taxon>
    </lineage>
</organism>
<accession>A0A8H6X3H6</accession>
<sequence>MVNYTEKTVKLPDGIELLYTDSGAPNSASYTTLIILHGSAFNGDGFVSLHEFAHQNDLRVIVWNRRDYRGSTKYTDAELEDLAAGRKVFQDRLAMQLAWFLEHFVKHENTPKVSLDRKSGGFILMGWSFGNATTLSLLADSAVLPTELYECIEPYLRSLILYDPPHLALGYELPGQELVYDPFDDPDCLTPEATYDNFKHWVSSYYQHPDIASGKLSGMSFAKRTEKRTYTSWSEEQRAKYFDGEAAVRSELPAYAPPMQATLKGQTHEALFNESLVSSYFPNVKIFYITGTETPYYCMWGYMESSRFYKEAVARGEKVRTTKFKLVGGNHFLHYDMPEEFLREVVQGCKES</sequence>